<evidence type="ECO:0000313" key="3">
    <source>
        <dbReference type="EMBL" id="CAD0157173.1"/>
    </source>
</evidence>
<dbReference type="EMBL" id="LR822030">
    <property type="protein sequence ID" value="CAD0157173.1"/>
    <property type="molecule type" value="Genomic_DNA"/>
</dbReference>
<evidence type="ECO:0000256" key="2">
    <source>
        <dbReference type="SAM" id="SignalP"/>
    </source>
</evidence>
<name>A0AAU9HB68_STRTR</name>
<protein>
    <recommendedName>
        <fullName evidence="5">Lipoprotein</fullName>
    </recommendedName>
</protein>
<dbReference type="Proteomes" id="UP000509120">
    <property type="component" value="Chromosome"/>
</dbReference>
<organism evidence="3 4">
    <name type="scientific">Streptococcus thermophilus</name>
    <dbReference type="NCBI Taxonomy" id="1308"/>
    <lineage>
        <taxon>Bacteria</taxon>
        <taxon>Bacillati</taxon>
        <taxon>Bacillota</taxon>
        <taxon>Bacilli</taxon>
        <taxon>Lactobacillales</taxon>
        <taxon>Streptococcaceae</taxon>
        <taxon>Streptococcus</taxon>
    </lineage>
</organism>
<evidence type="ECO:0000313" key="4">
    <source>
        <dbReference type="Proteomes" id="UP000509120"/>
    </source>
</evidence>
<dbReference type="AlphaFoldDB" id="A0AAU9HB68"/>
<accession>A0AAU9HB68</accession>
<feature type="compositionally biased region" description="Low complexity" evidence="1">
    <location>
        <begin position="33"/>
        <end position="44"/>
    </location>
</feature>
<proteinExistence type="predicted"/>
<feature type="signal peptide" evidence="2">
    <location>
        <begin position="1"/>
        <end position="19"/>
    </location>
</feature>
<feature type="chain" id="PRO_5043426212" description="Lipoprotein" evidence="2">
    <location>
        <begin position="20"/>
        <end position="54"/>
    </location>
</feature>
<gene>
    <name evidence="3" type="ORF">STHERMO_1833</name>
</gene>
<feature type="region of interest" description="Disordered" evidence="1">
    <location>
        <begin position="28"/>
        <end position="54"/>
    </location>
</feature>
<dbReference type="PROSITE" id="PS51257">
    <property type="entry name" value="PROKAR_LIPOPROTEIN"/>
    <property type="match status" value="1"/>
</dbReference>
<evidence type="ECO:0000256" key="1">
    <source>
        <dbReference type="SAM" id="MobiDB-lite"/>
    </source>
</evidence>
<feature type="compositionally biased region" description="Acidic residues" evidence="1">
    <location>
        <begin position="45"/>
        <end position="54"/>
    </location>
</feature>
<keyword evidence="2" id="KW-0732">Signal</keyword>
<reference evidence="3 4" key="1">
    <citation type="submission" date="2020-06" db="EMBL/GenBank/DDBJ databases">
        <authorList>
            <person name="Chuat V."/>
        </authorList>
    </citation>
    <scope>NUCLEOTIDE SEQUENCE [LARGE SCALE GENOMIC DNA]</scope>
    <source>
        <strain evidence="3">STH_CIRM_1046</strain>
    </source>
</reference>
<evidence type="ECO:0008006" key="5">
    <source>
        <dbReference type="Google" id="ProtNLM"/>
    </source>
</evidence>
<sequence>MKKKILLLVTGLSSLALLVACSNQSNHLSQTNSASSVEQSQSDGSESEDSSSSE</sequence>